<reference evidence="1 2" key="1">
    <citation type="submission" date="2019-12" db="EMBL/GenBank/DDBJ databases">
        <title>Novel species isolated from a subtropical stream in China.</title>
        <authorList>
            <person name="Lu H."/>
        </authorList>
    </citation>
    <scope>NUCLEOTIDE SEQUENCE [LARGE SCALE GENOMIC DNA]</scope>
    <source>
        <strain evidence="1 2">DS3</strain>
    </source>
</reference>
<dbReference type="EMBL" id="WWCJ01000003">
    <property type="protein sequence ID" value="MYN01550.1"/>
    <property type="molecule type" value="Genomic_DNA"/>
</dbReference>
<evidence type="ECO:0000313" key="1">
    <source>
        <dbReference type="EMBL" id="MYN01550.1"/>
    </source>
</evidence>
<proteinExistence type="predicted"/>
<dbReference type="RefSeq" id="WP_161024562.1">
    <property type="nucleotide sequence ID" value="NZ_WWCJ01000003.1"/>
</dbReference>
<dbReference type="Proteomes" id="UP000448575">
    <property type="component" value="Unassembled WGS sequence"/>
</dbReference>
<sequence length="237" mass="27941">MKFTLDRDLLLSTYLPSSEIDAEARMIFNTIDKRKDFSELHYYEFINCFGEDGHLLEMERDGIVFTDAGKRHNNRVHYEANIFAFVQNLHALCDSFPFVTLRVLGPLEYSGKKGRMPLTKKQCGWNDVFFKSVEETHPQLTEFLGQIRRFGSEKTFLLLRGLVNQCKHQYLPRILNHRTSLHFDVIEYTDASGNQVRAENLDAEALMRKWHNRLLRRLFLLYVRLHRARLKQLSLTS</sequence>
<evidence type="ECO:0000313" key="2">
    <source>
        <dbReference type="Proteomes" id="UP000448575"/>
    </source>
</evidence>
<gene>
    <name evidence="1" type="ORF">GTP41_05510</name>
</gene>
<keyword evidence="2" id="KW-1185">Reference proteome</keyword>
<organism evidence="1 2">
    <name type="scientific">Pseudoduganella guangdongensis</name>
    <dbReference type="NCBI Taxonomy" id="2692179"/>
    <lineage>
        <taxon>Bacteria</taxon>
        <taxon>Pseudomonadati</taxon>
        <taxon>Pseudomonadota</taxon>
        <taxon>Betaproteobacteria</taxon>
        <taxon>Burkholderiales</taxon>
        <taxon>Oxalobacteraceae</taxon>
        <taxon>Telluria group</taxon>
        <taxon>Pseudoduganella</taxon>
    </lineage>
</organism>
<accession>A0A6N9HDP6</accession>
<comment type="caution">
    <text evidence="1">The sequence shown here is derived from an EMBL/GenBank/DDBJ whole genome shotgun (WGS) entry which is preliminary data.</text>
</comment>
<name>A0A6N9HDP6_9BURK</name>
<protein>
    <submittedName>
        <fullName evidence="1">Uncharacterized protein</fullName>
    </submittedName>
</protein>
<dbReference type="AlphaFoldDB" id="A0A6N9HDP6"/>